<dbReference type="Proteomes" id="UP000735302">
    <property type="component" value="Unassembled WGS sequence"/>
</dbReference>
<dbReference type="EMBL" id="BLXT01003725">
    <property type="protein sequence ID" value="GFO03446.1"/>
    <property type="molecule type" value="Genomic_DNA"/>
</dbReference>
<name>A0AAV3ZWW1_9GAST</name>
<organism evidence="1 2">
    <name type="scientific">Plakobranchus ocellatus</name>
    <dbReference type="NCBI Taxonomy" id="259542"/>
    <lineage>
        <taxon>Eukaryota</taxon>
        <taxon>Metazoa</taxon>
        <taxon>Spiralia</taxon>
        <taxon>Lophotrochozoa</taxon>
        <taxon>Mollusca</taxon>
        <taxon>Gastropoda</taxon>
        <taxon>Heterobranchia</taxon>
        <taxon>Euthyneura</taxon>
        <taxon>Panpulmonata</taxon>
        <taxon>Sacoglossa</taxon>
        <taxon>Placobranchoidea</taxon>
        <taxon>Plakobranchidae</taxon>
        <taxon>Plakobranchus</taxon>
    </lineage>
</organism>
<protein>
    <submittedName>
        <fullName evidence="1">Uncharacterized protein</fullName>
    </submittedName>
</protein>
<evidence type="ECO:0000313" key="2">
    <source>
        <dbReference type="Proteomes" id="UP000735302"/>
    </source>
</evidence>
<reference evidence="1 2" key="1">
    <citation type="journal article" date="2021" name="Elife">
        <title>Chloroplast acquisition without the gene transfer in kleptoplastic sea slugs, Plakobranchus ocellatus.</title>
        <authorList>
            <person name="Maeda T."/>
            <person name="Takahashi S."/>
            <person name="Yoshida T."/>
            <person name="Shimamura S."/>
            <person name="Takaki Y."/>
            <person name="Nagai Y."/>
            <person name="Toyoda A."/>
            <person name="Suzuki Y."/>
            <person name="Arimoto A."/>
            <person name="Ishii H."/>
            <person name="Satoh N."/>
            <person name="Nishiyama T."/>
            <person name="Hasebe M."/>
            <person name="Maruyama T."/>
            <person name="Minagawa J."/>
            <person name="Obokata J."/>
            <person name="Shigenobu S."/>
        </authorList>
    </citation>
    <scope>NUCLEOTIDE SEQUENCE [LARGE SCALE GENOMIC DNA]</scope>
</reference>
<evidence type="ECO:0000313" key="1">
    <source>
        <dbReference type="EMBL" id="GFO03446.1"/>
    </source>
</evidence>
<accession>A0AAV3ZWW1</accession>
<keyword evidence="2" id="KW-1185">Reference proteome</keyword>
<comment type="caution">
    <text evidence="1">The sequence shown here is derived from an EMBL/GenBank/DDBJ whole genome shotgun (WGS) entry which is preliminary data.</text>
</comment>
<sequence length="102" mass="11788">SNNRFHGAAYIAQPNEFELKYRPNSIKHLPPLSAPQALVPPPSSGRRRNCDILRTLHISMRLLDYFAAKSNVCFHALHDSSFNNYLPNRWSLSKKSWHLSSW</sequence>
<proteinExistence type="predicted"/>
<dbReference type="AlphaFoldDB" id="A0AAV3ZWW1"/>
<gene>
    <name evidence="1" type="ORF">PoB_002995100</name>
</gene>
<feature type="non-terminal residue" evidence="1">
    <location>
        <position position="1"/>
    </location>
</feature>